<dbReference type="InterPro" id="IPR000305">
    <property type="entry name" value="GIY-YIG_endonuc"/>
</dbReference>
<dbReference type="EMBL" id="DQ491002">
    <property type="protein sequence ID" value="ABT14438.1"/>
    <property type="molecule type" value="Genomic_DNA"/>
</dbReference>
<feature type="domain" description="Nuclease-associated modular DNA-binding 1" evidence="2">
    <location>
        <begin position="131"/>
        <end position="162"/>
    </location>
</feature>
<dbReference type="RefSeq" id="YP_001497235.1">
    <property type="nucleotide sequence ID" value="NC_009898.1"/>
</dbReference>
<feature type="domain" description="GIY-YIG" evidence="1">
    <location>
        <begin position="34"/>
        <end position="105"/>
    </location>
</feature>
<dbReference type="GeneID" id="5659296"/>
<organism evidence="3 4">
    <name type="scientific">Paramecium bursaria Chlorella virus NY2A</name>
    <name type="common">PBCV-NY2A</name>
    <dbReference type="NCBI Taxonomy" id="46021"/>
    <lineage>
        <taxon>Viruses</taxon>
        <taxon>Varidnaviria</taxon>
        <taxon>Bamfordvirae</taxon>
        <taxon>Nucleocytoviricota</taxon>
        <taxon>Megaviricetes</taxon>
        <taxon>Algavirales</taxon>
        <taxon>Phycodnaviridae</taxon>
        <taxon>Chlorovirus</taxon>
        <taxon>Chlorovirus americanus</taxon>
    </lineage>
</organism>
<dbReference type="Pfam" id="PF07453">
    <property type="entry name" value="NUMOD1"/>
    <property type="match status" value="2"/>
</dbReference>
<name>A7IVR4_PBCVN</name>
<reference evidence="3 4" key="1">
    <citation type="journal article" date="2007" name="Virology">
        <title>Sequence and annotation of the 369-kb NY-2A and the 345-kb AR158 viruses that infect Chlorella NC64A.</title>
        <authorList>
            <person name="Fitzgerald L.A."/>
            <person name="Graves M.V."/>
            <person name="Li X."/>
            <person name="Feldblyum T."/>
            <person name="Nierman W.C."/>
            <person name="Van Etten J.L."/>
        </authorList>
    </citation>
    <scope>NUCLEOTIDE SEQUENCE [LARGE SCALE GENOMIC DNA]</scope>
    <source>
        <strain evidence="3 4">NY-2A</strain>
    </source>
</reference>
<evidence type="ECO:0000313" key="4">
    <source>
        <dbReference type="Proteomes" id="UP000202419"/>
    </source>
</evidence>
<evidence type="ECO:0000259" key="1">
    <source>
        <dbReference type="Pfam" id="PF01541"/>
    </source>
</evidence>
<organismHost>
    <name type="scientific">Chlorella</name>
    <dbReference type="NCBI Taxonomy" id="3071"/>
</organismHost>
<keyword evidence="4" id="KW-1185">Reference proteome</keyword>
<evidence type="ECO:0000259" key="2">
    <source>
        <dbReference type="Pfam" id="PF07453"/>
    </source>
</evidence>
<gene>
    <name evidence="3" type="primary">B039L</name>
    <name evidence="3" type="ORF">NY2A_B039L</name>
</gene>
<feature type="domain" description="Nuclease-associated modular DNA-binding 1" evidence="2">
    <location>
        <begin position="366"/>
        <end position="393"/>
    </location>
</feature>
<evidence type="ECO:0000313" key="3">
    <source>
        <dbReference type="EMBL" id="ABT14438.1"/>
    </source>
</evidence>
<dbReference type="InterPro" id="IPR010896">
    <property type="entry name" value="NUMOD1"/>
</dbReference>
<dbReference type="Gene3D" id="3.40.1440.10">
    <property type="entry name" value="GIY-YIG endonuclease"/>
    <property type="match status" value="1"/>
</dbReference>
<accession>A7IVR4</accession>
<protein>
    <submittedName>
        <fullName evidence="3">Uncharacterized protein B039L</fullName>
    </submittedName>
</protein>
<proteinExistence type="predicted"/>
<dbReference type="OrthoDB" id="11506at10239"/>
<dbReference type="Pfam" id="PF01541">
    <property type="entry name" value="GIY-YIG"/>
    <property type="match status" value="1"/>
</dbReference>
<dbReference type="SUPFAM" id="SSF82771">
    <property type="entry name" value="GIY-YIG endonuclease"/>
    <property type="match status" value="1"/>
</dbReference>
<dbReference type="KEGG" id="vg:5659296"/>
<dbReference type="InterPro" id="IPR003647">
    <property type="entry name" value="Intron_nuc_1_rpt"/>
</dbReference>
<sequence>MDTDCLVYVLSRNDIPVITIEDEYDFVVNPDMFKYMYIGITDDVKRRWKQHLDCSNDETYKSSQKLYRRLRKHGWDAYNKTIVKSGLTREEAKMWEIEMIARYRTFELGLNSTPGGDGSGTGADHPLSQAVNVYNNSTGEITSFLCQRDAAKYLGVKYNCIWSSANHDIEYKNQTYSPKFDAYFQVRKADDSISFVENMPKPINIEKEIIIVDIDTRVEMCFDSLAEAGKYLKIDRCNIQNMISGKAKQFYVNDKRYDAQYVPKTREWNFDAVYHKSKMNKIAVVNLITKHELEFNTLQEVMDHFEVTRSSIAKVLSDKCVNKQFYVEKERYDIQYLPKTREWNFDLLSGNEESAKKKHIKIAVSNIDTGEILEFDSMKDAATHFGISQSVLTQVISDKYSRQYFTKENHKYDVKKLS</sequence>
<dbReference type="Proteomes" id="UP000202419">
    <property type="component" value="Segment"/>
</dbReference>
<dbReference type="InterPro" id="IPR035901">
    <property type="entry name" value="GIY-YIG_endonuc_sf"/>
</dbReference>
<dbReference type="SMART" id="SM00497">
    <property type="entry name" value="IENR1"/>
    <property type="match status" value="4"/>
</dbReference>